<evidence type="ECO:0000256" key="2">
    <source>
        <dbReference type="SAM" id="SignalP"/>
    </source>
</evidence>
<evidence type="ECO:0000313" key="4">
    <source>
        <dbReference type="Proteomes" id="UP000305709"/>
    </source>
</evidence>
<keyword evidence="4" id="KW-1185">Reference proteome</keyword>
<evidence type="ECO:0008006" key="5">
    <source>
        <dbReference type="Google" id="ProtNLM"/>
    </source>
</evidence>
<dbReference type="EMBL" id="VDFV01000012">
    <property type="protein sequence ID" value="TNC71643.1"/>
    <property type="molecule type" value="Genomic_DNA"/>
</dbReference>
<evidence type="ECO:0000256" key="1">
    <source>
        <dbReference type="SAM" id="MobiDB-lite"/>
    </source>
</evidence>
<keyword evidence="2" id="KW-0732">Signal</keyword>
<dbReference type="Proteomes" id="UP000305709">
    <property type="component" value="Unassembled WGS sequence"/>
</dbReference>
<dbReference type="OrthoDB" id="7308154at2"/>
<name>A0A5C4NAF2_9RHOB</name>
<protein>
    <recommendedName>
        <fullName evidence="5">AAA+ family ATPase</fullName>
    </recommendedName>
</protein>
<evidence type="ECO:0000313" key="3">
    <source>
        <dbReference type="EMBL" id="TNC71643.1"/>
    </source>
</evidence>
<comment type="caution">
    <text evidence="3">The sequence shown here is derived from an EMBL/GenBank/DDBJ whole genome shotgun (WGS) entry which is preliminary data.</text>
</comment>
<feature type="region of interest" description="Disordered" evidence="1">
    <location>
        <begin position="96"/>
        <end position="130"/>
    </location>
</feature>
<proteinExistence type="predicted"/>
<feature type="chain" id="PRO_5022938306" description="AAA+ family ATPase" evidence="2">
    <location>
        <begin position="24"/>
        <end position="130"/>
    </location>
</feature>
<gene>
    <name evidence="3" type="ORF">FHG71_10745</name>
</gene>
<organism evidence="3 4">
    <name type="scientific">Rubellimicrobium roseum</name>
    <dbReference type="NCBI Taxonomy" id="687525"/>
    <lineage>
        <taxon>Bacteria</taxon>
        <taxon>Pseudomonadati</taxon>
        <taxon>Pseudomonadota</taxon>
        <taxon>Alphaproteobacteria</taxon>
        <taxon>Rhodobacterales</taxon>
        <taxon>Roseobacteraceae</taxon>
        <taxon>Rubellimicrobium</taxon>
    </lineage>
</organism>
<accession>A0A5C4NAF2</accession>
<feature type="signal peptide" evidence="2">
    <location>
        <begin position="1"/>
        <end position="23"/>
    </location>
</feature>
<dbReference type="AlphaFoldDB" id="A0A5C4NAF2"/>
<reference evidence="3 4" key="1">
    <citation type="submission" date="2019-06" db="EMBL/GenBank/DDBJ databases">
        <authorList>
            <person name="Jiang L."/>
        </authorList>
    </citation>
    <scope>NUCLEOTIDE SEQUENCE [LARGE SCALE GENOMIC DNA]</scope>
    <source>
        <strain evidence="3 4">YIM 48858</strain>
    </source>
</reference>
<sequence>MRDMKPLVPLALAAALLAAPLHAQEEGPSLLDQGRDLFLRGLTEEIAPQIEGLSGIAAEYLPTFTLLAREMGPAFVEVFGRIDAIGNYEPPEILPNGDILLRRSPDAPEWTPPEADPGAVPDPEAPQVEL</sequence>